<accession>A0A0D2CFB5</accession>
<dbReference type="VEuPathDB" id="FungiDB:PV07_05595"/>
<dbReference type="EMBL" id="KN847042">
    <property type="protein sequence ID" value="KIW29808.1"/>
    <property type="molecule type" value="Genomic_DNA"/>
</dbReference>
<gene>
    <name evidence="1" type="ORF">PV07_05595</name>
</gene>
<dbReference type="RefSeq" id="XP_016250024.1">
    <property type="nucleotide sequence ID" value="XM_016392505.1"/>
</dbReference>
<dbReference type="GeneID" id="27344789"/>
<name>A0A0D2CFB5_9EURO</name>
<reference evidence="1 2" key="1">
    <citation type="submission" date="2015-01" db="EMBL/GenBank/DDBJ databases">
        <title>The Genome Sequence of Cladophialophora immunda CBS83496.</title>
        <authorList>
            <consortium name="The Broad Institute Genomics Platform"/>
            <person name="Cuomo C."/>
            <person name="de Hoog S."/>
            <person name="Gorbushina A."/>
            <person name="Stielow B."/>
            <person name="Teixiera M."/>
            <person name="Abouelleil A."/>
            <person name="Chapman S.B."/>
            <person name="Priest M."/>
            <person name="Young S.K."/>
            <person name="Wortman J."/>
            <person name="Nusbaum C."/>
            <person name="Birren B."/>
        </authorList>
    </citation>
    <scope>NUCLEOTIDE SEQUENCE [LARGE SCALE GENOMIC DNA]</scope>
    <source>
        <strain evidence="1 2">CBS 83496</strain>
    </source>
</reference>
<dbReference type="HOGENOM" id="CLU_2941534_0_0_1"/>
<dbReference type="AlphaFoldDB" id="A0A0D2CFB5"/>
<protein>
    <submittedName>
        <fullName evidence="1">Uncharacterized protein</fullName>
    </submittedName>
</protein>
<dbReference type="OrthoDB" id="6614653at2759"/>
<sequence length="60" mass="7056">MANPGKWVSTTHYQLPRYAKEDLPPNQATNWSLKRPEYFNFATDVVDRWAKDDPHHVAML</sequence>
<organism evidence="1 2">
    <name type="scientific">Cladophialophora immunda</name>
    <dbReference type="NCBI Taxonomy" id="569365"/>
    <lineage>
        <taxon>Eukaryota</taxon>
        <taxon>Fungi</taxon>
        <taxon>Dikarya</taxon>
        <taxon>Ascomycota</taxon>
        <taxon>Pezizomycotina</taxon>
        <taxon>Eurotiomycetes</taxon>
        <taxon>Chaetothyriomycetidae</taxon>
        <taxon>Chaetothyriales</taxon>
        <taxon>Herpotrichiellaceae</taxon>
        <taxon>Cladophialophora</taxon>
    </lineage>
</organism>
<evidence type="ECO:0000313" key="1">
    <source>
        <dbReference type="EMBL" id="KIW29808.1"/>
    </source>
</evidence>
<dbReference type="Proteomes" id="UP000054466">
    <property type="component" value="Unassembled WGS sequence"/>
</dbReference>
<keyword evidence="2" id="KW-1185">Reference proteome</keyword>
<evidence type="ECO:0000313" key="2">
    <source>
        <dbReference type="Proteomes" id="UP000054466"/>
    </source>
</evidence>
<proteinExistence type="predicted"/>